<proteinExistence type="inferred from homology"/>
<feature type="transmembrane region" description="Helical" evidence="6">
    <location>
        <begin position="163"/>
        <end position="181"/>
    </location>
</feature>
<dbReference type="AlphaFoldDB" id="A0A1Y2DCU4"/>
<evidence type="ECO:0000256" key="2">
    <source>
        <dbReference type="ARBA" id="ARBA00022692"/>
    </source>
</evidence>
<dbReference type="EMBL" id="MCFJ01000021">
    <property type="protein sequence ID" value="ORY56946.1"/>
    <property type="molecule type" value="Genomic_DNA"/>
</dbReference>
<evidence type="ECO:0000313" key="8">
    <source>
        <dbReference type="EMBL" id="ORY56946.1"/>
    </source>
</evidence>
<dbReference type="GeneID" id="63769609"/>
<reference evidence="8 9" key="1">
    <citation type="submission" date="2016-07" db="EMBL/GenBank/DDBJ databases">
        <title>Pervasive Adenine N6-methylation of Active Genes in Fungi.</title>
        <authorList>
            <consortium name="DOE Joint Genome Institute"/>
            <person name="Mondo S.J."/>
            <person name="Dannebaum R.O."/>
            <person name="Kuo R.C."/>
            <person name="Labutti K."/>
            <person name="Haridas S."/>
            <person name="Kuo A."/>
            <person name="Salamov A."/>
            <person name="Ahrendt S.R."/>
            <person name="Lipzen A."/>
            <person name="Sullivan W."/>
            <person name="Andreopoulos W.B."/>
            <person name="Clum A."/>
            <person name="Lindquist E."/>
            <person name="Daum C."/>
            <person name="Ramamoorthy G.K."/>
            <person name="Gryganskyi A."/>
            <person name="Culley D."/>
            <person name="Magnuson J.K."/>
            <person name="James T.Y."/>
            <person name="O'Malley M.A."/>
            <person name="Stajich J.E."/>
            <person name="Spatafora J.W."/>
            <person name="Visel A."/>
            <person name="Grigoriev I.V."/>
        </authorList>
    </citation>
    <scope>NUCLEOTIDE SEQUENCE [LARGE SCALE GENOMIC DNA]</scope>
    <source>
        <strain evidence="8 9">CBS 129021</strain>
    </source>
</reference>
<dbReference type="Pfam" id="PF20684">
    <property type="entry name" value="Fung_rhodopsin"/>
    <property type="match status" value="1"/>
</dbReference>
<dbReference type="OrthoDB" id="5413793at2759"/>
<sequence length="209" mass="23598">MLDTHQIHSITVSLVLTAVTLVFVGLRIWARLVAPSSFGFNDVLIMASWLFSLTLCCSLVAATHFGLGLHRNQVSDEDYEIFLRVPIGSSVLYSWGIATAKMSIAVLYLKFMPEHRLRRFNQGLIAFILIQAMMETCVTVFRCNPIYKAWEPEVGGYCLDQPTLWYTVFGLNLAVNLVLLVEPVPIMWHLQLPRAEWIGLIIMISLGLL</sequence>
<keyword evidence="9" id="KW-1185">Reference proteome</keyword>
<feature type="transmembrane region" description="Helical" evidence="6">
    <location>
        <begin position="6"/>
        <end position="30"/>
    </location>
</feature>
<feature type="transmembrane region" description="Helical" evidence="6">
    <location>
        <begin position="42"/>
        <end position="67"/>
    </location>
</feature>
<dbReference type="GO" id="GO:0016020">
    <property type="term" value="C:membrane"/>
    <property type="evidence" value="ECO:0007669"/>
    <property type="project" value="UniProtKB-SubCell"/>
</dbReference>
<dbReference type="InParanoid" id="A0A1Y2DCU4"/>
<evidence type="ECO:0000256" key="3">
    <source>
        <dbReference type="ARBA" id="ARBA00022989"/>
    </source>
</evidence>
<dbReference type="STRING" id="1141098.A0A1Y2DCU4"/>
<comment type="caution">
    <text evidence="8">The sequence shown here is derived from an EMBL/GenBank/DDBJ whole genome shotgun (WGS) entry which is preliminary data.</text>
</comment>
<dbReference type="PANTHER" id="PTHR33048">
    <property type="entry name" value="PTH11-LIKE INTEGRAL MEMBRANE PROTEIN (AFU_ORTHOLOGUE AFUA_5G11245)"/>
    <property type="match status" value="1"/>
</dbReference>
<dbReference type="Proteomes" id="UP000193689">
    <property type="component" value="Unassembled WGS sequence"/>
</dbReference>
<evidence type="ECO:0000313" key="9">
    <source>
        <dbReference type="Proteomes" id="UP000193689"/>
    </source>
</evidence>
<dbReference type="InterPro" id="IPR049326">
    <property type="entry name" value="Rhodopsin_dom_fungi"/>
</dbReference>
<evidence type="ECO:0000256" key="5">
    <source>
        <dbReference type="ARBA" id="ARBA00038359"/>
    </source>
</evidence>
<dbReference type="InterPro" id="IPR052337">
    <property type="entry name" value="SAT4-like"/>
</dbReference>
<gene>
    <name evidence="8" type="ORF">BCR38DRAFT_112972</name>
</gene>
<evidence type="ECO:0000256" key="1">
    <source>
        <dbReference type="ARBA" id="ARBA00004141"/>
    </source>
</evidence>
<protein>
    <recommendedName>
        <fullName evidence="7">Rhodopsin domain-containing protein</fullName>
    </recommendedName>
</protein>
<feature type="domain" description="Rhodopsin" evidence="7">
    <location>
        <begin position="26"/>
        <end position="208"/>
    </location>
</feature>
<dbReference type="RefSeq" id="XP_040710413.1">
    <property type="nucleotide sequence ID" value="XM_040853397.1"/>
</dbReference>
<comment type="similarity">
    <text evidence="5">Belongs to the SAT4 family.</text>
</comment>
<evidence type="ECO:0000256" key="6">
    <source>
        <dbReference type="SAM" id="Phobius"/>
    </source>
</evidence>
<comment type="subcellular location">
    <subcellularLocation>
        <location evidence="1">Membrane</location>
        <topology evidence="1">Multi-pass membrane protein</topology>
    </subcellularLocation>
</comment>
<accession>A0A1Y2DCU4</accession>
<name>A0A1Y2DCU4_9PEZI</name>
<keyword evidence="4 6" id="KW-0472">Membrane</keyword>
<keyword evidence="2 6" id="KW-0812">Transmembrane</keyword>
<feature type="transmembrane region" description="Helical" evidence="6">
    <location>
        <begin position="87"/>
        <end position="111"/>
    </location>
</feature>
<evidence type="ECO:0000256" key="4">
    <source>
        <dbReference type="ARBA" id="ARBA00023136"/>
    </source>
</evidence>
<organism evidence="8 9">
    <name type="scientific">Pseudomassariella vexata</name>
    <dbReference type="NCBI Taxonomy" id="1141098"/>
    <lineage>
        <taxon>Eukaryota</taxon>
        <taxon>Fungi</taxon>
        <taxon>Dikarya</taxon>
        <taxon>Ascomycota</taxon>
        <taxon>Pezizomycotina</taxon>
        <taxon>Sordariomycetes</taxon>
        <taxon>Xylariomycetidae</taxon>
        <taxon>Amphisphaeriales</taxon>
        <taxon>Pseudomassariaceae</taxon>
        <taxon>Pseudomassariella</taxon>
    </lineage>
</organism>
<keyword evidence="3 6" id="KW-1133">Transmembrane helix</keyword>
<feature type="transmembrane region" description="Helical" evidence="6">
    <location>
        <begin position="123"/>
        <end position="143"/>
    </location>
</feature>
<dbReference type="PANTHER" id="PTHR33048:SF47">
    <property type="entry name" value="INTEGRAL MEMBRANE PROTEIN-RELATED"/>
    <property type="match status" value="1"/>
</dbReference>
<evidence type="ECO:0000259" key="7">
    <source>
        <dbReference type="Pfam" id="PF20684"/>
    </source>
</evidence>